<dbReference type="Gene3D" id="2.60.200.30">
    <property type="entry name" value="Probable inorganic polyphosphate/atp-NAD kinase, domain 2"/>
    <property type="match status" value="1"/>
</dbReference>
<comment type="cofactor">
    <cofactor evidence="8">
        <name>a divalent metal cation</name>
        <dbReference type="ChEBI" id="CHEBI:60240"/>
    </cofactor>
</comment>
<evidence type="ECO:0000256" key="6">
    <source>
        <dbReference type="ARBA" id="ARBA00023027"/>
    </source>
</evidence>
<evidence type="ECO:0000256" key="3">
    <source>
        <dbReference type="ARBA" id="ARBA00022777"/>
    </source>
</evidence>
<dbReference type="GO" id="GO:0006741">
    <property type="term" value="P:NADP+ biosynthetic process"/>
    <property type="evidence" value="ECO:0007669"/>
    <property type="project" value="UniProtKB-UniRule"/>
</dbReference>
<evidence type="ECO:0000256" key="2">
    <source>
        <dbReference type="ARBA" id="ARBA00022741"/>
    </source>
</evidence>
<dbReference type="Pfam" id="PF01513">
    <property type="entry name" value="NAD_kinase"/>
    <property type="match status" value="1"/>
</dbReference>
<evidence type="ECO:0000313" key="10">
    <source>
        <dbReference type="Proteomes" id="UP000182835"/>
    </source>
</evidence>
<dbReference type="PANTHER" id="PTHR20275">
    <property type="entry name" value="NAD KINASE"/>
    <property type="match status" value="1"/>
</dbReference>
<keyword evidence="3 8" id="KW-0418">Kinase</keyword>
<evidence type="ECO:0000313" key="9">
    <source>
        <dbReference type="EMBL" id="OJG15618.1"/>
    </source>
</evidence>
<dbReference type="PANTHER" id="PTHR20275:SF0">
    <property type="entry name" value="NAD KINASE"/>
    <property type="match status" value="1"/>
</dbReference>
<feature type="binding site" evidence="8">
    <location>
        <begin position="163"/>
        <end position="168"/>
    </location>
    <ligand>
        <name>NAD(+)</name>
        <dbReference type="ChEBI" id="CHEBI:57540"/>
    </ligand>
</feature>
<feature type="active site" description="Proton acceptor" evidence="8">
    <location>
        <position position="47"/>
    </location>
</feature>
<sequence>MPLKVAIVSNHGLQSEKTERQLRKLLAENEITIDQGHPEIVLSIGGDGTLLSAFHRYNHLLDQVSFLGVHTGHLGFYTDWRDYEIPELVASLKENRGQSISYPLLDIRIEYQDDKPAKHFLALNESTIKRGNRTMVADVYLKGELFERFRGDGLSISTPTGSTAYNKSVGGAVLHPSINAIQLAEIASLNNRVFRTLGSPLVISADEWMEIRLQDSNDYMITVDQLDIQKDHIKAVYYKIASERIHFASFRHMDFWHRVKDAFIGED</sequence>
<gene>
    <name evidence="8" type="primary">nadK</name>
    <name evidence="9" type="ORF">RU96_GL002167</name>
</gene>
<dbReference type="Pfam" id="PF20143">
    <property type="entry name" value="NAD_kinase_C"/>
    <property type="match status" value="1"/>
</dbReference>
<feature type="binding site" evidence="8">
    <location>
        <position position="152"/>
    </location>
    <ligand>
        <name>NAD(+)</name>
        <dbReference type="ChEBI" id="CHEBI:57540"/>
    </ligand>
</feature>
<keyword evidence="2 8" id="KW-0547">Nucleotide-binding</keyword>
<feature type="binding site" evidence="8">
    <location>
        <position position="150"/>
    </location>
    <ligand>
        <name>NAD(+)</name>
        <dbReference type="ChEBI" id="CHEBI:57540"/>
    </ligand>
</feature>
<evidence type="ECO:0000256" key="7">
    <source>
        <dbReference type="ARBA" id="ARBA00047925"/>
    </source>
</evidence>
<keyword evidence="5 8" id="KW-0521">NADP</keyword>
<dbReference type="GO" id="GO:0005737">
    <property type="term" value="C:cytoplasm"/>
    <property type="evidence" value="ECO:0007669"/>
    <property type="project" value="UniProtKB-SubCell"/>
</dbReference>
<evidence type="ECO:0000256" key="1">
    <source>
        <dbReference type="ARBA" id="ARBA00022679"/>
    </source>
</evidence>
<evidence type="ECO:0000256" key="5">
    <source>
        <dbReference type="ARBA" id="ARBA00022857"/>
    </source>
</evidence>
<dbReference type="InterPro" id="IPR002504">
    <property type="entry name" value="NADK"/>
</dbReference>
<comment type="subcellular location">
    <subcellularLocation>
        <location evidence="8">Cytoplasm</location>
    </subcellularLocation>
</comment>
<dbReference type="SUPFAM" id="SSF111331">
    <property type="entry name" value="NAD kinase/diacylglycerol kinase-like"/>
    <property type="match status" value="1"/>
</dbReference>
<dbReference type="InterPro" id="IPR017437">
    <property type="entry name" value="ATP-NAD_kinase_PpnK-typ_C"/>
</dbReference>
<feature type="binding site" evidence="8">
    <location>
        <begin position="124"/>
        <end position="125"/>
    </location>
    <ligand>
        <name>NAD(+)</name>
        <dbReference type="ChEBI" id="CHEBI:57540"/>
    </ligand>
</feature>
<protein>
    <recommendedName>
        <fullName evidence="8">NAD kinase</fullName>
        <ecNumber evidence="8">2.7.1.23</ecNumber>
    </recommendedName>
    <alternativeName>
        <fullName evidence="8">ATP-dependent NAD kinase</fullName>
    </alternativeName>
</protein>
<comment type="caution">
    <text evidence="8">Lacks conserved residue(s) required for the propagation of feature annotation.</text>
</comment>
<keyword evidence="8" id="KW-0963">Cytoplasm</keyword>
<organism evidence="9 10">
    <name type="scientific">Enterococcus canintestini</name>
    <dbReference type="NCBI Taxonomy" id="317010"/>
    <lineage>
        <taxon>Bacteria</taxon>
        <taxon>Bacillati</taxon>
        <taxon>Bacillota</taxon>
        <taxon>Bacilli</taxon>
        <taxon>Lactobacillales</taxon>
        <taxon>Enterococcaceae</taxon>
        <taxon>Enterococcus</taxon>
    </lineage>
</organism>
<keyword evidence="1 8" id="KW-0808">Transferase</keyword>
<proteinExistence type="inferred from homology"/>
<dbReference type="AlphaFoldDB" id="A0A1L8R786"/>
<dbReference type="Proteomes" id="UP000182835">
    <property type="component" value="Unassembled WGS sequence"/>
</dbReference>
<name>A0A1L8R786_9ENTE</name>
<dbReference type="RefSeq" id="WP_071864507.1">
    <property type="nucleotide sequence ID" value="NZ_JBHLVQ010000032.1"/>
</dbReference>
<feature type="binding site" evidence="8">
    <location>
        <begin position="47"/>
        <end position="48"/>
    </location>
    <ligand>
        <name>NAD(+)</name>
        <dbReference type="ChEBI" id="CHEBI:57540"/>
    </ligand>
</feature>
<keyword evidence="6 8" id="KW-0520">NAD</keyword>
<feature type="binding site" evidence="8">
    <location>
        <position position="187"/>
    </location>
    <ligand>
        <name>NAD(+)</name>
        <dbReference type="ChEBI" id="CHEBI:57540"/>
    </ligand>
</feature>
<dbReference type="Gene3D" id="3.40.50.10330">
    <property type="entry name" value="Probable inorganic polyphosphate/atp-NAD kinase, domain 1"/>
    <property type="match status" value="1"/>
</dbReference>
<dbReference type="EC" id="2.7.1.23" evidence="8"/>
<evidence type="ECO:0000256" key="4">
    <source>
        <dbReference type="ARBA" id="ARBA00022840"/>
    </source>
</evidence>
<comment type="function">
    <text evidence="8">Involved in the regulation of the intracellular balance of NAD and NADP, and is a key enzyme in the biosynthesis of NADP. Catalyzes specifically the phosphorylation on 2'-hydroxyl of the adenosine moiety of NAD to yield NADP.</text>
</comment>
<dbReference type="GO" id="GO:0005524">
    <property type="term" value="F:ATP binding"/>
    <property type="evidence" value="ECO:0007669"/>
    <property type="project" value="UniProtKB-KW"/>
</dbReference>
<dbReference type="GO" id="GO:0003951">
    <property type="term" value="F:NAD+ kinase activity"/>
    <property type="evidence" value="ECO:0007669"/>
    <property type="project" value="UniProtKB-UniRule"/>
</dbReference>
<dbReference type="NCBIfam" id="NF003424">
    <property type="entry name" value="PRK04885.1"/>
    <property type="match status" value="1"/>
</dbReference>
<evidence type="ECO:0000256" key="8">
    <source>
        <dbReference type="HAMAP-Rule" id="MF_00361"/>
    </source>
</evidence>
<comment type="catalytic activity">
    <reaction evidence="7 8">
        <text>NAD(+) + ATP = ADP + NADP(+) + H(+)</text>
        <dbReference type="Rhea" id="RHEA:18629"/>
        <dbReference type="ChEBI" id="CHEBI:15378"/>
        <dbReference type="ChEBI" id="CHEBI:30616"/>
        <dbReference type="ChEBI" id="CHEBI:57540"/>
        <dbReference type="ChEBI" id="CHEBI:58349"/>
        <dbReference type="ChEBI" id="CHEBI:456216"/>
        <dbReference type="EC" id="2.7.1.23"/>
    </reaction>
</comment>
<dbReference type="GO" id="GO:0046872">
    <property type="term" value="F:metal ion binding"/>
    <property type="evidence" value="ECO:0007669"/>
    <property type="project" value="UniProtKB-UniRule"/>
</dbReference>
<dbReference type="EMBL" id="JXKG01000006">
    <property type="protein sequence ID" value="OJG15618.1"/>
    <property type="molecule type" value="Genomic_DNA"/>
</dbReference>
<dbReference type="GO" id="GO:0019674">
    <property type="term" value="P:NAD+ metabolic process"/>
    <property type="evidence" value="ECO:0007669"/>
    <property type="project" value="InterPro"/>
</dbReference>
<dbReference type="STRING" id="317010.RU96_GL002167"/>
<accession>A0A1L8R786</accession>
<comment type="caution">
    <text evidence="9">The sequence shown here is derived from an EMBL/GenBank/DDBJ whole genome shotgun (WGS) entry which is preliminary data.</text>
</comment>
<dbReference type="InterPro" id="IPR016064">
    <property type="entry name" value="NAD/diacylglycerol_kinase_sf"/>
</dbReference>
<reference evidence="9 10" key="1">
    <citation type="submission" date="2014-12" db="EMBL/GenBank/DDBJ databases">
        <title>Draft genome sequences of 29 type strains of Enterococci.</title>
        <authorList>
            <person name="Zhong Z."/>
            <person name="Sun Z."/>
            <person name="Liu W."/>
            <person name="Zhang W."/>
            <person name="Zhang H."/>
        </authorList>
    </citation>
    <scope>NUCLEOTIDE SEQUENCE [LARGE SCALE GENOMIC DNA]</scope>
    <source>
        <strain evidence="9 10">DSM 21207</strain>
    </source>
</reference>
<dbReference type="HAMAP" id="MF_00361">
    <property type="entry name" value="NAD_kinase"/>
    <property type="match status" value="1"/>
</dbReference>
<keyword evidence="4 8" id="KW-0067">ATP-binding</keyword>
<dbReference type="InterPro" id="IPR017438">
    <property type="entry name" value="ATP-NAD_kinase_N"/>
</dbReference>
<comment type="similarity">
    <text evidence="8">Belongs to the NAD kinase family.</text>
</comment>
<dbReference type="GO" id="GO:0051287">
    <property type="term" value="F:NAD binding"/>
    <property type="evidence" value="ECO:0007669"/>
    <property type="project" value="UniProtKB-ARBA"/>
</dbReference>
<dbReference type="OrthoDB" id="9774737at2"/>